<dbReference type="Proteomes" id="UP000467841">
    <property type="component" value="Unassembled WGS sequence"/>
</dbReference>
<dbReference type="OrthoDB" id="1001388at2759"/>
<proteinExistence type="predicted"/>
<dbReference type="InterPro" id="IPR036691">
    <property type="entry name" value="Endo/exonu/phosph_ase_sf"/>
</dbReference>
<dbReference type="Pfam" id="PF03372">
    <property type="entry name" value="Exo_endo_phos"/>
    <property type="match status" value="1"/>
</dbReference>
<evidence type="ECO:0000256" key="1">
    <source>
        <dbReference type="SAM" id="MobiDB-lite"/>
    </source>
</evidence>
<accession>A0A6D2KWJ1</accession>
<dbReference type="AlphaFoldDB" id="A0A6D2KWJ1"/>
<feature type="region of interest" description="Disordered" evidence="1">
    <location>
        <begin position="1"/>
        <end position="141"/>
    </location>
</feature>
<gene>
    <name evidence="3" type="ORF">MERR_LOCUS45932</name>
</gene>
<name>A0A6D2KWJ1_9BRAS</name>
<dbReference type="EMBL" id="CACVBM020001729">
    <property type="protein sequence ID" value="CAA7058696.1"/>
    <property type="molecule type" value="Genomic_DNA"/>
</dbReference>
<dbReference type="SUPFAM" id="SSF56219">
    <property type="entry name" value="DNase I-like"/>
    <property type="match status" value="1"/>
</dbReference>
<sequence length="247" mass="27729">MREETATYLYNGPSNQLQQPQQPSEIQAPIPQPINPSVSGPSGTHERPQTLLEEPERGLILGQQKKRRGRPPSKAAAISNLDPRPSSAGPSKRKTKNQLKSPLLRMSPLSRVIHNRNTPQRQNQNQTRGETSGQRQQAEGLPPRARIHRLKELQKTKAPDIIFLMETKNDEAYITKHLPMVEYSSRFLVPPHSPGGGGLALFWKSDINLLINSSCDNYIDTTITYKGNPFITTFTYGEPDHTKRKAI</sequence>
<feature type="domain" description="Endonuclease/exonuclease/phosphatase" evidence="2">
    <location>
        <begin position="140"/>
        <end position="236"/>
    </location>
</feature>
<keyword evidence="4" id="KW-1185">Reference proteome</keyword>
<dbReference type="Gene3D" id="3.60.10.10">
    <property type="entry name" value="Endonuclease/exonuclease/phosphatase"/>
    <property type="match status" value="1"/>
</dbReference>
<evidence type="ECO:0000313" key="4">
    <source>
        <dbReference type="Proteomes" id="UP000467841"/>
    </source>
</evidence>
<evidence type="ECO:0000313" key="3">
    <source>
        <dbReference type="EMBL" id="CAA7058696.1"/>
    </source>
</evidence>
<feature type="compositionally biased region" description="Low complexity" evidence="1">
    <location>
        <begin position="16"/>
        <end position="29"/>
    </location>
</feature>
<comment type="caution">
    <text evidence="3">The sequence shown here is derived from an EMBL/GenBank/DDBJ whole genome shotgun (WGS) entry which is preliminary data.</text>
</comment>
<reference evidence="3" key="1">
    <citation type="submission" date="2020-01" db="EMBL/GenBank/DDBJ databases">
        <authorList>
            <person name="Mishra B."/>
        </authorList>
    </citation>
    <scope>NUCLEOTIDE SEQUENCE [LARGE SCALE GENOMIC DNA]</scope>
</reference>
<evidence type="ECO:0000259" key="2">
    <source>
        <dbReference type="Pfam" id="PF03372"/>
    </source>
</evidence>
<dbReference type="GO" id="GO:0003824">
    <property type="term" value="F:catalytic activity"/>
    <property type="evidence" value="ECO:0007669"/>
    <property type="project" value="InterPro"/>
</dbReference>
<feature type="compositionally biased region" description="Low complexity" evidence="1">
    <location>
        <begin position="115"/>
        <end position="128"/>
    </location>
</feature>
<dbReference type="InterPro" id="IPR005135">
    <property type="entry name" value="Endo/exonuclease/phosphatase"/>
</dbReference>
<protein>
    <recommendedName>
        <fullName evidence="2">Endonuclease/exonuclease/phosphatase domain-containing protein</fullName>
    </recommendedName>
</protein>
<organism evidence="3 4">
    <name type="scientific">Microthlaspi erraticum</name>
    <dbReference type="NCBI Taxonomy" id="1685480"/>
    <lineage>
        <taxon>Eukaryota</taxon>
        <taxon>Viridiplantae</taxon>
        <taxon>Streptophyta</taxon>
        <taxon>Embryophyta</taxon>
        <taxon>Tracheophyta</taxon>
        <taxon>Spermatophyta</taxon>
        <taxon>Magnoliopsida</taxon>
        <taxon>eudicotyledons</taxon>
        <taxon>Gunneridae</taxon>
        <taxon>Pentapetalae</taxon>
        <taxon>rosids</taxon>
        <taxon>malvids</taxon>
        <taxon>Brassicales</taxon>
        <taxon>Brassicaceae</taxon>
        <taxon>Coluteocarpeae</taxon>
        <taxon>Microthlaspi</taxon>
    </lineage>
</organism>